<dbReference type="AlphaFoldDB" id="A0A9Q0X685"/>
<evidence type="ECO:0000313" key="2">
    <source>
        <dbReference type="Proteomes" id="UP001151752"/>
    </source>
</evidence>
<proteinExistence type="predicted"/>
<reference evidence="1" key="1">
    <citation type="submission" date="2022-11" db="EMBL/GenBank/DDBJ databases">
        <authorList>
            <person name="Hyden B.L."/>
            <person name="Feng K."/>
            <person name="Yates T."/>
            <person name="Jawdy S."/>
            <person name="Smart L.B."/>
            <person name="Muchero W."/>
        </authorList>
    </citation>
    <scope>NUCLEOTIDE SEQUENCE</scope>
    <source>
        <tissue evidence="1">Shoot tip</tissue>
    </source>
</reference>
<evidence type="ECO:0000313" key="1">
    <source>
        <dbReference type="EMBL" id="KAJ6778703.1"/>
    </source>
</evidence>
<dbReference type="EMBL" id="JAPFFM010000001">
    <property type="protein sequence ID" value="KAJ6778703.1"/>
    <property type="molecule type" value="Genomic_DNA"/>
</dbReference>
<organism evidence="1 2">
    <name type="scientific">Salix koriyanagi</name>
    <dbReference type="NCBI Taxonomy" id="2511006"/>
    <lineage>
        <taxon>Eukaryota</taxon>
        <taxon>Viridiplantae</taxon>
        <taxon>Streptophyta</taxon>
        <taxon>Embryophyta</taxon>
        <taxon>Tracheophyta</taxon>
        <taxon>Spermatophyta</taxon>
        <taxon>Magnoliopsida</taxon>
        <taxon>eudicotyledons</taxon>
        <taxon>Gunneridae</taxon>
        <taxon>Pentapetalae</taxon>
        <taxon>rosids</taxon>
        <taxon>fabids</taxon>
        <taxon>Malpighiales</taxon>
        <taxon>Salicaceae</taxon>
        <taxon>Saliceae</taxon>
        <taxon>Salix</taxon>
    </lineage>
</organism>
<protein>
    <submittedName>
        <fullName evidence="1">RING/FYVE/PHD ZINC FINGER SUPERFAMILY PROTEIN</fullName>
    </submittedName>
</protein>
<sequence length="98" mass="11045">MSEPSILRELIEAAPEIPDDFGKNTREMVALRCLEDLFCRSDNGVANDVTSKELKVTFDLSESCEDVLQSILQETTVSDLNRGGPELLKWDIQPFHYA</sequence>
<gene>
    <name evidence="1" type="ORF">OIU74_002486</name>
</gene>
<keyword evidence="2" id="KW-1185">Reference proteome</keyword>
<dbReference type="PANTHER" id="PTHR47863:SF4">
    <property type="entry name" value="RING_FYVE_PHD ZINC FINGER SUPERFAMILY PROTEIN"/>
    <property type="match status" value="1"/>
</dbReference>
<name>A0A9Q0X685_9ROSI</name>
<accession>A0A9Q0X685</accession>
<comment type="caution">
    <text evidence="1">The sequence shown here is derived from an EMBL/GenBank/DDBJ whole genome shotgun (WGS) entry which is preliminary data.</text>
</comment>
<dbReference type="PANTHER" id="PTHR47863">
    <property type="entry name" value="RING/FYVE/PHD ZINC FINGER SUPERFAMILY PROTEIN"/>
    <property type="match status" value="1"/>
</dbReference>
<dbReference type="Proteomes" id="UP001151752">
    <property type="component" value="Chromosome 16"/>
</dbReference>
<reference evidence="1" key="2">
    <citation type="journal article" date="2023" name="Int. J. Mol. Sci.">
        <title>De Novo Assembly and Annotation of 11 Diverse Shrub Willow (Salix) Genomes Reveals Novel Gene Organization in Sex-Linked Regions.</title>
        <authorList>
            <person name="Hyden B."/>
            <person name="Feng K."/>
            <person name="Yates T.B."/>
            <person name="Jawdy S."/>
            <person name="Cereghino C."/>
            <person name="Smart L.B."/>
            <person name="Muchero W."/>
        </authorList>
    </citation>
    <scope>NUCLEOTIDE SEQUENCE</scope>
    <source>
        <tissue evidence="1">Shoot tip</tissue>
    </source>
</reference>